<evidence type="ECO:0000313" key="1">
    <source>
        <dbReference type="EMBL" id="SKA31944.1"/>
    </source>
</evidence>
<gene>
    <name evidence="1" type="ORF">SAMN02745126_05140</name>
</gene>
<dbReference type="RefSeq" id="WP_085936882.1">
    <property type="nucleotide sequence ID" value="NZ_FUWJ01000010.1"/>
</dbReference>
<dbReference type="EMBL" id="FUWJ01000010">
    <property type="protein sequence ID" value="SKA31944.1"/>
    <property type="molecule type" value="Genomic_DNA"/>
</dbReference>
<accession>A0A1T4SUK8</accession>
<dbReference type="PIRSF" id="PIRSF024492">
    <property type="entry name" value="UCP024492"/>
    <property type="match status" value="1"/>
</dbReference>
<dbReference type="AlphaFoldDB" id="A0A1T4SUK8"/>
<dbReference type="STRING" id="225324.SAMN02745126_05140"/>
<organism evidence="1 2">
    <name type="scientific">Enhydrobacter aerosaccus</name>
    <dbReference type="NCBI Taxonomy" id="225324"/>
    <lineage>
        <taxon>Bacteria</taxon>
        <taxon>Pseudomonadati</taxon>
        <taxon>Pseudomonadota</taxon>
        <taxon>Alphaproteobacteria</taxon>
        <taxon>Hyphomicrobiales</taxon>
        <taxon>Enhydrobacter</taxon>
    </lineage>
</organism>
<keyword evidence="2" id="KW-1185">Reference proteome</keyword>
<dbReference type="OrthoDB" id="9810084at2"/>
<dbReference type="Pfam" id="PF04343">
    <property type="entry name" value="DUF488"/>
    <property type="match status" value="1"/>
</dbReference>
<name>A0A1T4SUK8_9HYPH</name>
<dbReference type="PANTHER" id="PTHR39337:SF1">
    <property type="entry name" value="BLR5642 PROTEIN"/>
    <property type="match status" value="1"/>
</dbReference>
<dbReference type="Proteomes" id="UP000190092">
    <property type="component" value="Unassembled WGS sequence"/>
</dbReference>
<protein>
    <recommendedName>
        <fullName evidence="3">DUF488 domain-containing protein</fullName>
    </recommendedName>
</protein>
<dbReference type="InterPro" id="IPR014519">
    <property type="entry name" value="UCP024492"/>
</dbReference>
<dbReference type="PANTHER" id="PTHR39337">
    <property type="entry name" value="BLR5642 PROTEIN"/>
    <property type="match status" value="1"/>
</dbReference>
<evidence type="ECO:0000313" key="2">
    <source>
        <dbReference type="Proteomes" id="UP000190092"/>
    </source>
</evidence>
<sequence>MIKTIGHSNHPIERFLGLLKTGEVELLVDVRSTPYSRRFPQFGREKLASSLADAGIDYLWQGEALGGKPSGGGSYDTLAARPEFIVALDRLIARSATTTLCLMCAEKEPLDCHRTLLVSRRLAERGAMVEHLMADGSARPHHELEQSLLAEAGGPDLFEDRNGRLASAYRARERGRKTIMR</sequence>
<dbReference type="InterPro" id="IPR007438">
    <property type="entry name" value="DUF488"/>
</dbReference>
<proteinExistence type="predicted"/>
<reference evidence="2" key="1">
    <citation type="submission" date="2017-02" db="EMBL/GenBank/DDBJ databases">
        <authorList>
            <person name="Varghese N."/>
            <person name="Submissions S."/>
        </authorList>
    </citation>
    <scope>NUCLEOTIDE SEQUENCE [LARGE SCALE GENOMIC DNA]</scope>
    <source>
        <strain evidence="2">ATCC 27094</strain>
    </source>
</reference>
<evidence type="ECO:0008006" key="3">
    <source>
        <dbReference type="Google" id="ProtNLM"/>
    </source>
</evidence>